<dbReference type="PROSITE" id="PS50837">
    <property type="entry name" value="NACHT"/>
    <property type="match status" value="1"/>
</dbReference>
<organism evidence="3 4">
    <name type="scientific">Amanita muscaria (strain Koide BX008)</name>
    <dbReference type="NCBI Taxonomy" id="946122"/>
    <lineage>
        <taxon>Eukaryota</taxon>
        <taxon>Fungi</taxon>
        <taxon>Dikarya</taxon>
        <taxon>Basidiomycota</taxon>
        <taxon>Agaricomycotina</taxon>
        <taxon>Agaricomycetes</taxon>
        <taxon>Agaricomycetidae</taxon>
        <taxon>Agaricales</taxon>
        <taxon>Pluteineae</taxon>
        <taxon>Amanitaceae</taxon>
        <taxon>Amanita</taxon>
    </lineage>
</organism>
<dbReference type="InParanoid" id="A0A0C2T325"/>
<keyword evidence="4" id="KW-1185">Reference proteome</keyword>
<gene>
    <name evidence="3" type="ORF">M378DRAFT_50693</name>
</gene>
<reference evidence="3 4" key="1">
    <citation type="submission" date="2014-04" db="EMBL/GenBank/DDBJ databases">
        <title>Evolutionary Origins and Diversification of the Mycorrhizal Mutualists.</title>
        <authorList>
            <consortium name="DOE Joint Genome Institute"/>
            <consortium name="Mycorrhizal Genomics Consortium"/>
            <person name="Kohler A."/>
            <person name="Kuo A."/>
            <person name="Nagy L.G."/>
            <person name="Floudas D."/>
            <person name="Copeland A."/>
            <person name="Barry K.W."/>
            <person name="Cichocki N."/>
            <person name="Veneault-Fourrey C."/>
            <person name="LaButti K."/>
            <person name="Lindquist E.A."/>
            <person name="Lipzen A."/>
            <person name="Lundell T."/>
            <person name="Morin E."/>
            <person name="Murat C."/>
            <person name="Riley R."/>
            <person name="Ohm R."/>
            <person name="Sun H."/>
            <person name="Tunlid A."/>
            <person name="Henrissat B."/>
            <person name="Grigoriev I.V."/>
            <person name="Hibbett D.S."/>
            <person name="Martin F."/>
        </authorList>
    </citation>
    <scope>NUCLEOTIDE SEQUENCE [LARGE SCALE GENOMIC DNA]</scope>
    <source>
        <strain evidence="3 4">Koide BX008</strain>
    </source>
</reference>
<dbReference type="InterPro" id="IPR027417">
    <property type="entry name" value="P-loop_NTPase"/>
</dbReference>
<dbReference type="Gene3D" id="3.40.50.300">
    <property type="entry name" value="P-loop containing nucleotide triphosphate hydrolases"/>
    <property type="match status" value="1"/>
</dbReference>
<evidence type="ECO:0000256" key="1">
    <source>
        <dbReference type="ARBA" id="ARBA00022737"/>
    </source>
</evidence>
<name>A0A0C2T325_AMAMK</name>
<feature type="non-terminal residue" evidence="3">
    <location>
        <position position="221"/>
    </location>
</feature>
<dbReference type="InterPro" id="IPR056884">
    <property type="entry name" value="NPHP3-like_N"/>
</dbReference>
<dbReference type="EMBL" id="KN818291">
    <property type="protein sequence ID" value="KIL60899.1"/>
    <property type="molecule type" value="Genomic_DNA"/>
</dbReference>
<dbReference type="AlphaFoldDB" id="A0A0C2T325"/>
<dbReference type="OrthoDB" id="5967843at2759"/>
<dbReference type="Proteomes" id="UP000054549">
    <property type="component" value="Unassembled WGS sequence"/>
</dbReference>
<dbReference type="STRING" id="946122.A0A0C2T325"/>
<evidence type="ECO:0000259" key="2">
    <source>
        <dbReference type="PROSITE" id="PS50837"/>
    </source>
</evidence>
<dbReference type="InterPro" id="IPR007111">
    <property type="entry name" value="NACHT_NTPase"/>
</dbReference>
<feature type="domain" description="NACHT" evidence="2">
    <location>
        <begin position="1"/>
        <end position="139"/>
    </location>
</feature>
<dbReference type="HOGENOM" id="CLU_000288_6_10_1"/>
<feature type="non-terminal residue" evidence="3">
    <location>
        <position position="1"/>
    </location>
</feature>
<protein>
    <recommendedName>
        <fullName evidence="2">NACHT domain-containing protein</fullName>
    </recommendedName>
</protein>
<dbReference type="SUPFAM" id="SSF52540">
    <property type="entry name" value="P-loop containing nucleoside triphosphate hydrolases"/>
    <property type="match status" value="1"/>
</dbReference>
<dbReference type="PANTHER" id="PTHR10039">
    <property type="entry name" value="AMELOGENIN"/>
    <property type="match status" value="1"/>
</dbReference>
<accession>A0A0C2T325</accession>
<dbReference type="PANTHER" id="PTHR10039:SF17">
    <property type="entry name" value="FUNGAL STAND N-TERMINAL GOODBYE DOMAIN-CONTAINING PROTEIN-RELATED"/>
    <property type="match status" value="1"/>
</dbReference>
<sequence>WLHGPAGAGKSSIAQTIARSYARPKVAASFFFFKSDGNRNDGNRLFTTLAYQLALSMPEIRDCIDHSLSERPDLPRTNPETQFEQLLVRPFQKYHQLAPVIIIDGVDECTNDDLQRRFLQVLGDAVRDQRFPLRFLIVSRPELHIEQTIRHFQPPTLTIDLAKLDDANRDIKKYLVDGFSRIASEQDLDPAWPGQEIIDTIVYKSSGNFIFPSLVIRFVGD</sequence>
<keyword evidence="1" id="KW-0677">Repeat</keyword>
<dbReference type="Pfam" id="PF24883">
    <property type="entry name" value="NPHP3_N"/>
    <property type="match status" value="1"/>
</dbReference>
<proteinExistence type="predicted"/>
<evidence type="ECO:0000313" key="4">
    <source>
        <dbReference type="Proteomes" id="UP000054549"/>
    </source>
</evidence>
<evidence type="ECO:0000313" key="3">
    <source>
        <dbReference type="EMBL" id="KIL60899.1"/>
    </source>
</evidence>